<proteinExistence type="predicted"/>
<gene>
    <name evidence="2" type="ORF">EOE67_02565</name>
</gene>
<dbReference type="Proteomes" id="UP000283077">
    <property type="component" value="Unassembled WGS sequence"/>
</dbReference>
<feature type="region of interest" description="Disordered" evidence="1">
    <location>
        <begin position="159"/>
        <end position="185"/>
    </location>
</feature>
<evidence type="ECO:0000256" key="1">
    <source>
        <dbReference type="SAM" id="MobiDB-lite"/>
    </source>
</evidence>
<comment type="caution">
    <text evidence="2">The sequence shown here is derived from an EMBL/GenBank/DDBJ whole genome shotgun (WGS) entry which is preliminary data.</text>
</comment>
<sequence>MDQHQLDLLREQYHDYFAIEQAVLVNIKALSTALPDEERFQVMIPEPFRMASEQATLDRSALKALSQLGDLAEELAIYLRSQAKKLDMLMRYLLIQQDDPTYRRHTHSFGGSALNFLSDQPIASGTSLEVKMFFNGTDGAVYFLTTVIDSVLQETQLPETQVQETQLQESAPVDPGSGEQASQPAAQYLIQSVVSRIRDEDREVLVRASLHEQSRQLKAKARLRQSQGNA</sequence>
<dbReference type="OrthoDB" id="5764251at2"/>
<organism evidence="2 3">
    <name type="scientific">Rheinheimera riviphila</name>
    <dbReference type="NCBI Taxonomy" id="1834037"/>
    <lineage>
        <taxon>Bacteria</taxon>
        <taxon>Pseudomonadati</taxon>
        <taxon>Pseudomonadota</taxon>
        <taxon>Gammaproteobacteria</taxon>
        <taxon>Chromatiales</taxon>
        <taxon>Chromatiaceae</taxon>
        <taxon>Rheinheimera</taxon>
    </lineage>
</organism>
<evidence type="ECO:0000313" key="3">
    <source>
        <dbReference type="Proteomes" id="UP000283077"/>
    </source>
</evidence>
<protein>
    <submittedName>
        <fullName evidence="2">PilZ domain-containing protein</fullName>
    </submittedName>
</protein>
<dbReference type="AlphaFoldDB" id="A0A437R2U3"/>
<evidence type="ECO:0000313" key="2">
    <source>
        <dbReference type="EMBL" id="RVU41109.1"/>
    </source>
</evidence>
<reference evidence="2 3" key="1">
    <citation type="submission" date="2019-01" db="EMBL/GenBank/DDBJ databases">
        <authorList>
            <person name="Chen W.-M."/>
        </authorList>
    </citation>
    <scope>NUCLEOTIDE SEQUENCE [LARGE SCALE GENOMIC DNA]</scope>
    <source>
        <strain evidence="2 3">KYPC3</strain>
    </source>
</reference>
<name>A0A437R2U3_9GAMM</name>
<feature type="compositionally biased region" description="Polar residues" evidence="1">
    <location>
        <begin position="159"/>
        <end position="169"/>
    </location>
</feature>
<accession>A0A437R2U3</accession>
<dbReference type="RefSeq" id="WP_127697498.1">
    <property type="nucleotide sequence ID" value="NZ_SACS01000002.1"/>
</dbReference>
<keyword evidence="3" id="KW-1185">Reference proteome</keyword>
<dbReference type="EMBL" id="SACS01000002">
    <property type="protein sequence ID" value="RVU41109.1"/>
    <property type="molecule type" value="Genomic_DNA"/>
</dbReference>